<dbReference type="AlphaFoldDB" id="A0A1I2P0G7"/>
<sequence length="347" mass="39834">MKNRKFIAEKINVHENIFSQDLDNIISYHIPRAIQEMPTIRHNSWNCSFTDVSKRVINNIPILFGNLTKSKQMKQKIKEESITREKVTEDELAQTALFIYEPGSEILVHEVNSQIDAEEFKKIFEKILSKDLHVGDVIIMPIPVPQKIRYELSLIEKITKIKFEFIHPNPGSKEYNIYSSLIAINNAKKFKLEYMNKDGIKISGAKKIKIKKKTVSEEEDLLKALSEMNQKEIDNTSTAETDKSSSKQPIELNSTSSVIEDQQDETDKPFNKSIEDGIELVESGYGTVSATGYTSTYVQSQNKRKKHNKKRSFSSSNSIQQINTDEHDIDKLLSKIHNFIARVKSKH</sequence>
<evidence type="ECO:0000313" key="2">
    <source>
        <dbReference type="EMBL" id="SFG09488.1"/>
    </source>
</evidence>
<feature type="region of interest" description="Disordered" evidence="1">
    <location>
        <begin position="299"/>
        <end position="319"/>
    </location>
</feature>
<evidence type="ECO:0000313" key="3">
    <source>
        <dbReference type="Proteomes" id="UP000198752"/>
    </source>
</evidence>
<reference evidence="3" key="1">
    <citation type="submission" date="2016-10" db="EMBL/GenBank/DDBJ databases">
        <authorList>
            <person name="Varghese N."/>
            <person name="Submissions S."/>
        </authorList>
    </citation>
    <scope>NUCLEOTIDE SEQUENCE [LARGE SCALE GENOMIC DNA]</scope>
    <source>
        <strain evidence="3">ATCC 700379</strain>
    </source>
</reference>
<gene>
    <name evidence="2" type="ORF">SAMN02982927_00651</name>
</gene>
<name>A0A1I2P0G7_9BACL</name>
<dbReference type="EMBL" id="FOOY01000004">
    <property type="protein sequence ID" value="SFG09488.1"/>
    <property type="molecule type" value="Genomic_DNA"/>
</dbReference>
<feature type="region of interest" description="Disordered" evidence="1">
    <location>
        <begin position="227"/>
        <end position="270"/>
    </location>
</feature>
<protein>
    <submittedName>
        <fullName evidence="2">Uncharacterized protein</fullName>
    </submittedName>
</protein>
<organism evidence="2 3">
    <name type="scientific">Sporolactobacillus nakayamae</name>
    <dbReference type="NCBI Taxonomy" id="269670"/>
    <lineage>
        <taxon>Bacteria</taxon>
        <taxon>Bacillati</taxon>
        <taxon>Bacillota</taxon>
        <taxon>Bacilli</taxon>
        <taxon>Bacillales</taxon>
        <taxon>Sporolactobacillaceae</taxon>
        <taxon>Sporolactobacillus</taxon>
    </lineage>
</organism>
<feature type="compositionally biased region" description="Basic and acidic residues" evidence="1">
    <location>
        <begin position="229"/>
        <end position="245"/>
    </location>
</feature>
<dbReference type="Proteomes" id="UP000198752">
    <property type="component" value="Unassembled WGS sequence"/>
</dbReference>
<accession>A0A1I2P0G7</accession>
<feature type="compositionally biased region" description="Polar residues" evidence="1">
    <location>
        <begin position="246"/>
        <end position="260"/>
    </location>
</feature>
<evidence type="ECO:0000256" key="1">
    <source>
        <dbReference type="SAM" id="MobiDB-lite"/>
    </source>
</evidence>
<keyword evidence="3" id="KW-1185">Reference proteome</keyword>
<feature type="compositionally biased region" description="Basic residues" evidence="1">
    <location>
        <begin position="302"/>
        <end position="312"/>
    </location>
</feature>
<dbReference type="RefSeq" id="WP_093670029.1">
    <property type="nucleotide sequence ID" value="NZ_FOOY01000004.1"/>
</dbReference>
<dbReference type="STRING" id="269670.SAMN02982927_00651"/>
<dbReference type="OrthoDB" id="2966807at2"/>
<proteinExistence type="predicted"/>